<feature type="coiled-coil region" evidence="1">
    <location>
        <begin position="118"/>
        <end position="168"/>
    </location>
</feature>
<dbReference type="PROSITE" id="PS51257">
    <property type="entry name" value="PROKAR_LIPOPROTEIN"/>
    <property type="match status" value="1"/>
</dbReference>
<sequence>MKKLCVALLAIMLAGCSSKLAYNNLDWLVYWYMDDYVELTDHQEKVFDRHLQRWINWHRNEELNHYIAQLQTIRTDITEDRLTPQVINDHLEKATAHWIRLREEIAPELAQLATTLNDEQVIRLFAALEEDNKEEEEEYRERMQEPEEERLEQRIDDMTDNLEDRIGELSDQQKRIIKRYAPQYASTFGDWITYRRNIQNAGRKLFILRDSNPAFTDELVTVMSNPDNYRSPDYQLKRQQNRELYTKMIAEIASTFTAAQKRHLITELDEMVADLEDLLDHA</sequence>
<name>A0ABT2VLM2_9ALTE</name>
<evidence type="ECO:0000313" key="4">
    <source>
        <dbReference type="Proteomes" id="UP001209257"/>
    </source>
</evidence>
<keyword evidence="2" id="KW-0732">Signal</keyword>
<keyword evidence="4" id="KW-1185">Reference proteome</keyword>
<organism evidence="3 4">
    <name type="scientific">Alteromonas salexigens</name>
    <dbReference type="NCBI Taxonomy" id="2982530"/>
    <lineage>
        <taxon>Bacteria</taxon>
        <taxon>Pseudomonadati</taxon>
        <taxon>Pseudomonadota</taxon>
        <taxon>Gammaproteobacteria</taxon>
        <taxon>Alteromonadales</taxon>
        <taxon>Alteromonadaceae</taxon>
        <taxon>Alteromonas/Salinimonas group</taxon>
        <taxon>Alteromonas</taxon>
    </lineage>
</organism>
<proteinExistence type="predicted"/>
<reference evidence="4" key="1">
    <citation type="submission" date="2023-07" db="EMBL/GenBank/DDBJ databases">
        <title>Study on multiphase classification of strain Alteromonas salexigens isolated from the Yellow Sea.</title>
        <authorList>
            <person name="Sun L."/>
        </authorList>
    </citation>
    <scope>NUCLEOTIDE SEQUENCE [LARGE SCALE GENOMIC DNA]</scope>
    <source>
        <strain evidence="4">ASW11-19</strain>
    </source>
</reference>
<feature type="chain" id="PRO_5045411024" evidence="2">
    <location>
        <begin position="22"/>
        <end position="282"/>
    </location>
</feature>
<dbReference type="Proteomes" id="UP001209257">
    <property type="component" value="Unassembled WGS sequence"/>
</dbReference>
<keyword evidence="1" id="KW-0175">Coiled coil</keyword>
<comment type="caution">
    <text evidence="3">The sequence shown here is derived from an EMBL/GenBank/DDBJ whole genome shotgun (WGS) entry which is preliminary data.</text>
</comment>
<accession>A0ABT2VLM2</accession>
<dbReference type="EMBL" id="JAOTJC010000006">
    <property type="protein sequence ID" value="MCU7554208.1"/>
    <property type="molecule type" value="Genomic_DNA"/>
</dbReference>
<dbReference type="InterPro" id="IPR016875">
    <property type="entry name" value="UCP028200"/>
</dbReference>
<feature type="signal peptide" evidence="2">
    <location>
        <begin position="1"/>
        <end position="21"/>
    </location>
</feature>
<dbReference type="PIRSF" id="PIRSF028200">
    <property type="entry name" value="UCP028200"/>
    <property type="match status" value="1"/>
</dbReference>
<dbReference type="Pfam" id="PF19795">
    <property type="entry name" value="DUF6279"/>
    <property type="match status" value="1"/>
</dbReference>
<evidence type="ECO:0000256" key="2">
    <source>
        <dbReference type="SAM" id="SignalP"/>
    </source>
</evidence>
<dbReference type="RefSeq" id="WP_262992890.1">
    <property type="nucleotide sequence ID" value="NZ_JAOTJC010000006.1"/>
</dbReference>
<protein>
    <submittedName>
        <fullName evidence="3">DUF6279 family lipoprotein</fullName>
    </submittedName>
</protein>
<evidence type="ECO:0000256" key="1">
    <source>
        <dbReference type="SAM" id="Coils"/>
    </source>
</evidence>
<evidence type="ECO:0000313" key="3">
    <source>
        <dbReference type="EMBL" id="MCU7554208.1"/>
    </source>
</evidence>
<keyword evidence="3" id="KW-0449">Lipoprotein</keyword>
<gene>
    <name evidence="3" type="ORF">OCL06_06330</name>
</gene>